<dbReference type="Proteomes" id="UP000593576">
    <property type="component" value="Unassembled WGS sequence"/>
</dbReference>
<dbReference type="EMBL" id="JABFAF010000002">
    <property type="protein sequence ID" value="MBA0850229.1"/>
    <property type="molecule type" value="Genomic_DNA"/>
</dbReference>
<keyword evidence="2" id="KW-1185">Reference proteome</keyword>
<protein>
    <submittedName>
        <fullName evidence="1">Uncharacterized protein</fullName>
    </submittedName>
</protein>
<sequence>MGSAVPYHHSCFSPPPAPPSRLKHVWSETTSKLMTTGNFRFANDAVCPSCSSYLFFNAKNKEKGLELRVIVDHPRYILTGEIHLTQGNCPTPL</sequence>
<gene>
    <name evidence="1" type="ORF">Goshw_027136</name>
</gene>
<comment type="caution">
    <text evidence="1">The sequence shown here is derived from an EMBL/GenBank/DDBJ whole genome shotgun (WGS) entry which is preliminary data.</text>
</comment>
<dbReference type="AlphaFoldDB" id="A0A7J9KVL9"/>
<evidence type="ECO:0000313" key="1">
    <source>
        <dbReference type="EMBL" id="MBA0850229.1"/>
    </source>
</evidence>
<organism evidence="1 2">
    <name type="scientific">Gossypium schwendimanii</name>
    <name type="common">Cotton</name>
    <dbReference type="NCBI Taxonomy" id="34291"/>
    <lineage>
        <taxon>Eukaryota</taxon>
        <taxon>Viridiplantae</taxon>
        <taxon>Streptophyta</taxon>
        <taxon>Embryophyta</taxon>
        <taxon>Tracheophyta</taxon>
        <taxon>Spermatophyta</taxon>
        <taxon>Magnoliopsida</taxon>
        <taxon>eudicotyledons</taxon>
        <taxon>Gunneridae</taxon>
        <taxon>Pentapetalae</taxon>
        <taxon>rosids</taxon>
        <taxon>malvids</taxon>
        <taxon>Malvales</taxon>
        <taxon>Malvaceae</taxon>
        <taxon>Malvoideae</taxon>
        <taxon>Gossypium</taxon>
    </lineage>
</organism>
<reference evidence="1 2" key="1">
    <citation type="journal article" date="2019" name="Genome Biol. Evol.">
        <title>Insights into the evolution of the New World diploid cottons (Gossypium, subgenus Houzingenia) based on genome sequencing.</title>
        <authorList>
            <person name="Grover C.E."/>
            <person name="Arick M.A. 2nd"/>
            <person name="Thrash A."/>
            <person name="Conover J.L."/>
            <person name="Sanders W.S."/>
            <person name="Peterson D.G."/>
            <person name="Frelichowski J.E."/>
            <person name="Scheffler J.A."/>
            <person name="Scheffler B.E."/>
            <person name="Wendel J.F."/>
        </authorList>
    </citation>
    <scope>NUCLEOTIDE SEQUENCE [LARGE SCALE GENOMIC DNA]</scope>
    <source>
        <strain evidence="1">1</strain>
        <tissue evidence="1">Leaf</tissue>
    </source>
</reference>
<proteinExistence type="predicted"/>
<name>A0A7J9KVL9_GOSSC</name>
<accession>A0A7J9KVL9</accession>
<evidence type="ECO:0000313" key="2">
    <source>
        <dbReference type="Proteomes" id="UP000593576"/>
    </source>
</evidence>